<dbReference type="PROSITE" id="PS51186">
    <property type="entry name" value="GNAT"/>
    <property type="match status" value="1"/>
</dbReference>
<evidence type="ECO:0000256" key="2">
    <source>
        <dbReference type="ARBA" id="ARBA00023315"/>
    </source>
</evidence>
<sequence length="284" mass="30936">MNECGREGRFRRHDSKIDGERERGAPGTLPRMPVRQHLHDSLLLGDDDTPLARLRLRDDDGTRVAADVRALPEVPLTRLVAQVRRDLAGHRLETPDESLAAALVADGLKLSRAATDMRHYLTDVPEPVTLPEGWSLGAPGWDDDLAEGLDAAYGPDHPDGRWQPSDTREVRAMFDTGEPVPPLIPASARLIDPDGRSAGHVLCAGPVPWTDDDCVWILNLGVAPRAQRRGFGRALLVHALRGAREAGLPSVGLSVVDGNPARRMYDAAGFRVLTRVLTVRIPDA</sequence>
<dbReference type="PANTHER" id="PTHR43420:SF12">
    <property type="entry name" value="N-ACETYLTRANSFERASE DOMAIN-CONTAINING PROTEIN"/>
    <property type="match status" value="1"/>
</dbReference>
<dbReference type="InterPro" id="IPR050680">
    <property type="entry name" value="YpeA/RimI_acetyltransf"/>
</dbReference>
<evidence type="ECO:0000313" key="5">
    <source>
        <dbReference type="EMBL" id="SCE90698.1"/>
    </source>
</evidence>
<dbReference type="SUPFAM" id="SSF55729">
    <property type="entry name" value="Acyl-CoA N-acyltransferases (Nat)"/>
    <property type="match status" value="1"/>
</dbReference>
<comment type="caution">
    <text evidence="5">The sequence shown here is derived from an EMBL/GenBank/DDBJ whole genome shotgun (WGS) entry which is preliminary data.</text>
</comment>
<name>A0ABY0KMS1_9ACTN</name>
<evidence type="ECO:0000256" key="1">
    <source>
        <dbReference type="ARBA" id="ARBA00022679"/>
    </source>
</evidence>
<gene>
    <name evidence="5" type="ORF">GA0070562_4029</name>
</gene>
<dbReference type="Pfam" id="PF00583">
    <property type="entry name" value="Acetyltransf_1"/>
    <property type="match status" value="1"/>
</dbReference>
<dbReference type="CDD" id="cd04301">
    <property type="entry name" value="NAT_SF"/>
    <property type="match status" value="1"/>
</dbReference>
<reference evidence="5 6" key="1">
    <citation type="submission" date="2016-06" db="EMBL/GenBank/DDBJ databases">
        <authorList>
            <person name="Varghese N."/>
            <person name="Submissions Spin"/>
        </authorList>
    </citation>
    <scope>NUCLEOTIDE SEQUENCE [LARGE SCALE GENOMIC DNA]</scope>
    <source>
        <strain evidence="5 6">DSM 45142</strain>
    </source>
</reference>
<evidence type="ECO:0000256" key="3">
    <source>
        <dbReference type="SAM" id="MobiDB-lite"/>
    </source>
</evidence>
<feature type="domain" description="N-acetyltransferase" evidence="4">
    <location>
        <begin position="132"/>
        <end position="284"/>
    </location>
</feature>
<proteinExistence type="predicted"/>
<feature type="compositionally biased region" description="Basic and acidic residues" evidence="3">
    <location>
        <begin position="15"/>
        <end position="24"/>
    </location>
</feature>
<organism evidence="5 6">
    <name type="scientific">Micromonospora tulbaghiae</name>
    <dbReference type="NCBI Taxonomy" id="479978"/>
    <lineage>
        <taxon>Bacteria</taxon>
        <taxon>Bacillati</taxon>
        <taxon>Actinomycetota</taxon>
        <taxon>Actinomycetes</taxon>
        <taxon>Micromonosporales</taxon>
        <taxon>Micromonosporaceae</taxon>
        <taxon>Micromonospora</taxon>
    </lineage>
</organism>
<evidence type="ECO:0000313" key="6">
    <source>
        <dbReference type="Proteomes" id="UP000199405"/>
    </source>
</evidence>
<dbReference type="EMBL" id="FMCQ01000004">
    <property type="protein sequence ID" value="SCE90698.1"/>
    <property type="molecule type" value="Genomic_DNA"/>
</dbReference>
<dbReference type="InterPro" id="IPR016181">
    <property type="entry name" value="Acyl_CoA_acyltransferase"/>
</dbReference>
<keyword evidence="1" id="KW-0808">Transferase</keyword>
<dbReference type="Gene3D" id="3.40.630.30">
    <property type="match status" value="1"/>
</dbReference>
<protein>
    <submittedName>
        <fullName evidence="5">Acetyltransferase (GNAT) family protein</fullName>
    </submittedName>
</protein>
<feature type="region of interest" description="Disordered" evidence="3">
    <location>
        <begin position="1"/>
        <end position="32"/>
    </location>
</feature>
<dbReference type="PANTHER" id="PTHR43420">
    <property type="entry name" value="ACETYLTRANSFERASE"/>
    <property type="match status" value="1"/>
</dbReference>
<evidence type="ECO:0000259" key="4">
    <source>
        <dbReference type="PROSITE" id="PS51186"/>
    </source>
</evidence>
<keyword evidence="2" id="KW-0012">Acyltransferase</keyword>
<dbReference type="InterPro" id="IPR000182">
    <property type="entry name" value="GNAT_dom"/>
</dbReference>
<keyword evidence="6" id="KW-1185">Reference proteome</keyword>
<dbReference type="Proteomes" id="UP000199405">
    <property type="component" value="Unassembled WGS sequence"/>
</dbReference>
<accession>A0ABY0KMS1</accession>